<dbReference type="InterPro" id="IPR029032">
    <property type="entry name" value="AhpD-like"/>
</dbReference>
<proteinExistence type="predicted"/>
<dbReference type="Proteomes" id="UP000190105">
    <property type="component" value="Unassembled WGS sequence"/>
</dbReference>
<dbReference type="RefSeq" id="WP_078697858.1">
    <property type="nucleotide sequence ID" value="NZ_FUYH01000046.1"/>
</dbReference>
<keyword evidence="2" id="KW-0575">Peroxidase</keyword>
<protein>
    <submittedName>
        <fullName evidence="2">Alkylhydroperoxidase AhpD family core domain-containing protein</fullName>
    </submittedName>
</protein>
<feature type="domain" description="Carboxymuconolactone decarboxylase-like" evidence="1">
    <location>
        <begin position="6"/>
        <end position="49"/>
    </location>
</feature>
<dbReference type="AlphaFoldDB" id="A0A1T4YFU2"/>
<name>A0A1T4YFU2_9CLOT</name>
<dbReference type="EMBL" id="FUYH01000046">
    <property type="protein sequence ID" value="SKB00656.1"/>
    <property type="molecule type" value="Genomic_DNA"/>
</dbReference>
<dbReference type="SUPFAM" id="SSF69118">
    <property type="entry name" value="AhpD-like"/>
    <property type="match status" value="1"/>
</dbReference>
<keyword evidence="2" id="KW-0560">Oxidoreductase</keyword>
<gene>
    <name evidence="2" type="ORF">SAMN05443428_1463</name>
</gene>
<dbReference type="STRING" id="1147123.SAMN05443428_1463"/>
<dbReference type="Pfam" id="PF02627">
    <property type="entry name" value="CMD"/>
    <property type="match status" value="1"/>
</dbReference>
<dbReference type="InterPro" id="IPR003779">
    <property type="entry name" value="CMD-like"/>
</dbReference>
<keyword evidence="3" id="KW-1185">Reference proteome</keyword>
<dbReference type="OrthoDB" id="1683318at2"/>
<evidence type="ECO:0000259" key="1">
    <source>
        <dbReference type="Pfam" id="PF02627"/>
    </source>
</evidence>
<sequence length="73" mass="8058">MGLHIKTIELVALGAAIGGNCIPCLEWHYKKCVELGIPKEEIKEAIEMANKVKQVPIKKINEVADKLLSETSE</sequence>
<evidence type="ECO:0000313" key="2">
    <source>
        <dbReference type="EMBL" id="SKB00656.1"/>
    </source>
</evidence>
<reference evidence="3" key="1">
    <citation type="submission" date="2017-02" db="EMBL/GenBank/DDBJ databases">
        <authorList>
            <person name="Varghese N."/>
            <person name="Submissions S."/>
        </authorList>
    </citation>
    <scope>NUCLEOTIDE SEQUENCE [LARGE SCALE GENOMIC DNA]</scope>
    <source>
        <strain evidence="3">USBA 833</strain>
    </source>
</reference>
<evidence type="ECO:0000313" key="3">
    <source>
        <dbReference type="Proteomes" id="UP000190105"/>
    </source>
</evidence>
<accession>A0A1T4YFU2</accession>
<organism evidence="2 3">
    <name type="scientific">Caloramator quimbayensis</name>
    <dbReference type="NCBI Taxonomy" id="1147123"/>
    <lineage>
        <taxon>Bacteria</taxon>
        <taxon>Bacillati</taxon>
        <taxon>Bacillota</taxon>
        <taxon>Clostridia</taxon>
        <taxon>Eubacteriales</taxon>
        <taxon>Clostridiaceae</taxon>
        <taxon>Caloramator</taxon>
    </lineage>
</organism>
<dbReference type="Gene3D" id="1.20.1290.10">
    <property type="entry name" value="AhpD-like"/>
    <property type="match status" value="1"/>
</dbReference>
<dbReference type="GO" id="GO:0051920">
    <property type="term" value="F:peroxiredoxin activity"/>
    <property type="evidence" value="ECO:0007669"/>
    <property type="project" value="InterPro"/>
</dbReference>